<dbReference type="EMBL" id="AOSK01000106">
    <property type="protein sequence ID" value="EYD74782.1"/>
    <property type="molecule type" value="Genomic_DNA"/>
</dbReference>
<dbReference type="AlphaFoldDB" id="A0A017HJU1"/>
<keyword evidence="3" id="KW-1185">Reference proteome</keyword>
<name>A0A017HJU1_9RHOB</name>
<dbReference type="RefSeq" id="WP_037281085.1">
    <property type="nucleotide sequence ID" value="NZ_KK088580.1"/>
</dbReference>
<accession>A0A017HJU1</accession>
<dbReference type="HOGENOM" id="CLU_124422_0_0_5"/>
<proteinExistence type="predicted"/>
<dbReference type="STRING" id="442562.Rumeso_03645"/>
<feature type="region of interest" description="Disordered" evidence="1">
    <location>
        <begin position="124"/>
        <end position="144"/>
    </location>
</feature>
<evidence type="ECO:0000256" key="1">
    <source>
        <dbReference type="SAM" id="MobiDB-lite"/>
    </source>
</evidence>
<gene>
    <name evidence="2" type="ORF">Rumeso_03645</name>
</gene>
<comment type="caution">
    <text evidence="2">The sequence shown here is derived from an EMBL/GenBank/DDBJ whole genome shotgun (WGS) entry which is preliminary data.</text>
</comment>
<sequence>MHRFATEYFPRAVAVNDLGWVSYRNDNYVLDLWGLGSEEAREAMRSDSLTSEFVREVAVRHGVTYAMIYKDVFRGSIPGEWCEIAELRTSKVTAFEGEVAFYLLRPEEETAMRRALASFEESLPEGSSLGTFDCDGDDGGRQTS</sequence>
<evidence type="ECO:0000313" key="3">
    <source>
        <dbReference type="Proteomes" id="UP000019666"/>
    </source>
</evidence>
<evidence type="ECO:0000313" key="2">
    <source>
        <dbReference type="EMBL" id="EYD74782.1"/>
    </source>
</evidence>
<dbReference type="OrthoDB" id="104925at2"/>
<dbReference type="Proteomes" id="UP000019666">
    <property type="component" value="Unassembled WGS sequence"/>
</dbReference>
<protein>
    <submittedName>
        <fullName evidence="2">Uncharacterized protein</fullName>
    </submittedName>
</protein>
<organism evidence="2 3">
    <name type="scientific">Rubellimicrobium mesophilum DSM 19309</name>
    <dbReference type="NCBI Taxonomy" id="442562"/>
    <lineage>
        <taxon>Bacteria</taxon>
        <taxon>Pseudomonadati</taxon>
        <taxon>Pseudomonadota</taxon>
        <taxon>Alphaproteobacteria</taxon>
        <taxon>Rhodobacterales</taxon>
        <taxon>Roseobacteraceae</taxon>
        <taxon>Rubellimicrobium</taxon>
    </lineage>
</organism>
<reference evidence="2 3" key="1">
    <citation type="submission" date="2013-02" db="EMBL/GenBank/DDBJ databases">
        <authorList>
            <person name="Fiebig A."/>
            <person name="Goeker M."/>
            <person name="Klenk H.-P.P."/>
        </authorList>
    </citation>
    <scope>NUCLEOTIDE SEQUENCE [LARGE SCALE GENOMIC DNA]</scope>
    <source>
        <strain evidence="2 3">DSM 19309</strain>
    </source>
</reference>